<dbReference type="PANTHER" id="PTHR34584:SF1">
    <property type="entry name" value="NA(+)_H(+) ANTIPORTER SUBUNIT E1"/>
    <property type="match status" value="1"/>
</dbReference>
<reference evidence="8 9" key="1">
    <citation type="journal article" date="2021" name="Microb. Ecol.">
        <title>Candidatus Mesenet longicola: Novel Endosymbionts of Brontispa longissima that Induce Cytoplasmic Incompatibility.</title>
        <authorList>
            <person name="Takano S."/>
            <person name="Gotoh Y."/>
            <person name="Hayashi T."/>
        </authorList>
    </citation>
    <scope>NUCLEOTIDE SEQUENCE [LARGE SCALE GENOMIC DNA]</scope>
    <source>
        <strain evidence="8">L5</strain>
    </source>
</reference>
<dbReference type="PANTHER" id="PTHR34584">
    <property type="entry name" value="NA(+)/H(+) ANTIPORTER SUBUNIT E1"/>
    <property type="match status" value="1"/>
</dbReference>
<evidence type="ECO:0000256" key="1">
    <source>
        <dbReference type="ARBA" id="ARBA00004651"/>
    </source>
</evidence>
<dbReference type="PROSITE" id="PS51257">
    <property type="entry name" value="PROKAR_LIPOPROTEIN"/>
    <property type="match status" value="1"/>
</dbReference>
<keyword evidence="9" id="KW-1185">Reference proteome</keyword>
<keyword evidence="3" id="KW-1003">Cell membrane</keyword>
<comment type="subcellular location">
    <subcellularLocation>
        <location evidence="1">Cell membrane</location>
        <topology evidence="1">Multi-pass membrane protein</topology>
    </subcellularLocation>
</comment>
<evidence type="ECO:0000256" key="4">
    <source>
        <dbReference type="ARBA" id="ARBA00022692"/>
    </source>
</evidence>
<evidence type="ECO:0000313" key="8">
    <source>
        <dbReference type="EMBL" id="GHM59465.1"/>
    </source>
</evidence>
<dbReference type="GO" id="GO:0008324">
    <property type="term" value="F:monoatomic cation transmembrane transporter activity"/>
    <property type="evidence" value="ECO:0007669"/>
    <property type="project" value="InterPro"/>
</dbReference>
<dbReference type="Pfam" id="PF01899">
    <property type="entry name" value="MNHE"/>
    <property type="match status" value="1"/>
</dbReference>
<sequence>MNIRYYITLLILWIILSGHFECFFIVSGAFSCLFTILLCRRLSSAYSNIWNKLDRVFLFRFIAYIGWLMLQVVLSSAYIAKRIWQSSFNPQITVFESQQKNSISLALFANSVTLTPGTISVDVIQKDSYKIIISAIDKKLIDSLNDIDHKVAQLFLDFK</sequence>
<dbReference type="EMBL" id="BNGU01000014">
    <property type="protein sequence ID" value="GHM59465.1"/>
    <property type="molecule type" value="Genomic_DNA"/>
</dbReference>
<evidence type="ECO:0008006" key="10">
    <source>
        <dbReference type="Google" id="ProtNLM"/>
    </source>
</evidence>
<feature type="transmembrane region" description="Helical" evidence="7">
    <location>
        <begin position="57"/>
        <end position="80"/>
    </location>
</feature>
<evidence type="ECO:0000256" key="2">
    <source>
        <dbReference type="ARBA" id="ARBA00006228"/>
    </source>
</evidence>
<evidence type="ECO:0000256" key="5">
    <source>
        <dbReference type="ARBA" id="ARBA00022989"/>
    </source>
</evidence>
<gene>
    <name evidence="8" type="ORF">sL5_04580</name>
</gene>
<name>A0A8J3MP20_9RICK</name>
<dbReference type="AlphaFoldDB" id="A0A8J3MP20"/>
<evidence type="ECO:0000256" key="6">
    <source>
        <dbReference type="ARBA" id="ARBA00023136"/>
    </source>
</evidence>
<feature type="transmembrane region" description="Helical" evidence="7">
    <location>
        <begin position="7"/>
        <end position="37"/>
    </location>
</feature>
<evidence type="ECO:0000313" key="9">
    <source>
        <dbReference type="Proteomes" id="UP000637906"/>
    </source>
</evidence>
<keyword evidence="6 7" id="KW-0472">Membrane</keyword>
<comment type="similarity">
    <text evidence="2">Belongs to the CPA3 antiporters (TC 2.A.63) subunit E family.</text>
</comment>
<evidence type="ECO:0000256" key="7">
    <source>
        <dbReference type="SAM" id="Phobius"/>
    </source>
</evidence>
<dbReference type="GO" id="GO:0005886">
    <property type="term" value="C:plasma membrane"/>
    <property type="evidence" value="ECO:0007669"/>
    <property type="project" value="UniProtKB-SubCell"/>
</dbReference>
<keyword evidence="4 7" id="KW-0812">Transmembrane</keyword>
<evidence type="ECO:0000256" key="3">
    <source>
        <dbReference type="ARBA" id="ARBA00022475"/>
    </source>
</evidence>
<organism evidence="8 9">
    <name type="scientific">Candidatus Mesenet longicola</name>
    <dbReference type="NCBI Taxonomy" id="1892558"/>
    <lineage>
        <taxon>Bacteria</taxon>
        <taxon>Pseudomonadati</taxon>
        <taxon>Pseudomonadota</taxon>
        <taxon>Alphaproteobacteria</taxon>
        <taxon>Rickettsiales</taxon>
        <taxon>Anaplasmataceae</taxon>
        <taxon>Candidatus Mesenet</taxon>
    </lineage>
</organism>
<dbReference type="InterPro" id="IPR002758">
    <property type="entry name" value="Cation_antiport_E"/>
</dbReference>
<protein>
    <recommendedName>
        <fullName evidence="10">Na+/H+ ion antiporter subunit</fullName>
    </recommendedName>
</protein>
<comment type="caution">
    <text evidence="8">The sequence shown here is derived from an EMBL/GenBank/DDBJ whole genome shotgun (WGS) entry which is preliminary data.</text>
</comment>
<dbReference type="Proteomes" id="UP000637906">
    <property type="component" value="Unassembled WGS sequence"/>
</dbReference>
<keyword evidence="5 7" id="KW-1133">Transmembrane helix</keyword>
<proteinExistence type="inferred from homology"/>
<accession>A0A8J3MP20</accession>